<dbReference type="SUPFAM" id="SSF51182">
    <property type="entry name" value="RmlC-like cupins"/>
    <property type="match status" value="1"/>
</dbReference>
<feature type="domain" description="Pirin C-terminal" evidence="4">
    <location>
        <begin position="212"/>
        <end position="316"/>
    </location>
</feature>
<reference evidence="5" key="1">
    <citation type="submission" date="2022-09" db="EMBL/GenBank/DDBJ databases">
        <title>The complete genome of Acidovorax sp. 5MLIR.</title>
        <authorList>
            <person name="Liu L."/>
            <person name="Yue J."/>
            <person name="Yang F."/>
            <person name="Yuan J."/>
            <person name="Li L."/>
        </authorList>
    </citation>
    <scope>NUCLEOTIDE SEQUENCE</scope>
    <source>
        <strain evidence="5">5MLIR</strain>
    </source>
</reference>
<evidence type="ECO:0000256" key="1">
    <source>
        <dbReference type="ARBA" id="ARBA00008416"/>
    </source>
</evidence>
<evidence type="ECO:0000259" key="4">
    <source>
        <dbReference type="Pfam" id="PF05726"/>
    </source>
</evidence>
<keyword evidence="6" id="KW-1185">Reference proteome</keyword>
<dbReference type="InterPro" id="IPR012093">
    <property type="entry name" value="Pirin"/>
</dbReference>
<sequence length="364" mass="39611">MTITATQPVLKAQPLGHQWPTLDPFLFCAHHDDSYPAGDGRMGVQAVEFEGRQMGSDFSRKDGWSMYHGDSVPGFPGHPHRGFETVTLVRKGLIDHADSLGAAARFGRGDVQWLTAGQGVVHSEMFPLLDTEAPNPLELFQIWLNLPAASKMVAPHFTMFWDERIPRLVHTDGNGARTTVTVVAGALEGADPALAPPPESWAAKDASDLAIWTLLLEPGATWTLPAARGQGTRRMLYFFAGEQLRIGNQQADAHAALEIVAGQDWQLSNPGSTPVECLLLQGQPLNEPVAQYGPFVMNTQQEIMQALQDYRRTQFGGWPWPQQDPVHGSAPRRFARYPGCSEDELPPAAAAIGDNPQAGLDAAL</sequence>
<accession>A0ABY6G683</accession>
<organism evidence="5 6">
    <name type="scientific">Comamonas endophytica</name>
    <dbReference type="NCBI Taxonomy" id="2949090"/>
    <lineage>
        <taxon>Bacteria</taxon>
        <taxon>Pseudomonadati</taxon>
        <taxon>Pseudomonadota</taxon>
        <taxon>Betaproteobacteria</taxon>
        <taxon>Burkholderiales</taxon>
        <taxon>Comamonadaceae</taxon>
        <taxon>Comamonas</taxon>
    </lineage>
</organism>
<proteinExistence type="inferred from homology"/>
<gene>
    <name evidence="5" type="ORF">M9799_09065</name>
</gene>
<dbReference type="RefSeq" id="WP_231042775.1">
    <property type="nucleotide sequence ID" value="NZ_CP106881.1"/>
</dbReference>
<dbReference type="CDD" id="cd02909">
    <property type="entry name" value="cupin_pirin_N"/>
    <property type="match status" value="1"/>
</dbReference>
<dbReference type="PIRSF" id="PIRSF006232">
    <property type="entry name" value="Pirin"/>
    <property type="match status" value="1"/>
</dbReference>
<dbReference type="InterPro" id="IPR008778">
    <property type="entry name" value="Pirin_C_dom"/>
</dbReference>
<comment type="similarity">
    <text evidence="1 2">Belongs to the pirin family.</text>
</comment>
<dbReference type="InterPro" id="IPR003829">
    <property type="entry name" value="Pirin_N_dom"/>
</dbReference>
<evidence type="ECO:0000259" key="3">
    <source>
        <dbReference type="Pfam" id="PF02678"/>
    </source>
</evidence>
<evidence type="ECO:0000313" key="6">
    <source>
        <dbReference type="Proteomes" id="UP001162800"/>
    </source>
</evidence>
<dbReference type="PANTHER" id="PTHR13903">
    <property type="entry name" value="PIRIN-RELATED"/>
    <property type="match status" value="1"/>
</dbReference>
<dbReference type="PANTHER" id="PTHR13903:SF8">
    <property type="entry name" value="PIRIN"/>
    <property type="match status" value="1"/>
</dbReference>
<protein>
    <submittedName>
        <fullName evidence="5">Pirin family protein</fullName>
    </submittedName>
</protein>
<dbReference type="InterPro" id="IPR014710">
    <property type="entry name" value="RmlC-like_jellyroll"/>
</dbReference>
<dbReference type="EMBL" id="CP106881">
    <property type="protein sequence ID" value="UYG50265.1"/>
    <property type="molecule type" value="Genomic_DNA"/>
</dbReference>
<feature type="domain" description="Pirin N-terminal" evidence="3">
    <location>
        <begin position="53"/>
        <end position="144"/>
    </location>
</feature>
<dbReference type="Pfam" id="PF02678">
    <property type="entry name" value="Pirin"/>
    <property type="match status" value="1"/>
</dbReference>
<name>A0ABY6G683_9BURK</name>
<evidence type="ECO:0000256" key="2">
    <source>
        <dbReference type="RuleBase" id="RU003457"/>
    </source>
</evidence>
<dbReference type="Proteomes" id="UP001162800">
    <property type="component" value="Chromosome"/>
</dbReference>
<dbReference type="InterPro" id="IPR011051">
    <property type="entry name" value="RmlC_Cupin_sf"/>
</dbReference>
<evidence type="ECO:0000313" key="5">
    <source>
        <dbReference type="EMBL" id="UYG50265.1"/>
    </source>
</evidence>
<dbReference type="Gene3D" id="2.60.120.10">
    <property type="entry name" value="Jelly Rolls"/>
    <property type="match status" value="2"/>
</dbReference>
<dbReference type="Pfam" id="PF05726">
    <property type="entry name" value="Pirin_C"/>
    <property type="match status" value="1"/>
</dbReference>